<dbReference type="Pfam" id="PF00467">
    <property type="entry name" value="KOW"/>
    <property type="match status" value="1"/>
</dbReference>
<sequence>MTGDGKSWAEVRIQVGVNAWRRDGVMADREIARKLKGKVLMSCITPAGLPLRSGDSGTDRDNNRGCSVEYRFQDRSALASNSPGLETMWLTALLAMSHRGARRGMSLPGSFRDRLKNPPGKRRKKIFVEPIASDEWKFYEGDIVEILKGKDKGKQGRVVDVIKERNWVVVKGLNTHYRLLMKTDKSPGMFIQSEAPLLVNDVALVEPADRKATPVEWRYTEEGERVRVSTLSGRIIPLPPEQRKDGIIPSQWKAGPKDTLPEHAVEKTYKPSLLLFEEELMQKMGIVETRRARKSYWY</sequence>
<evidence type="ECO:0000256" key="7">
    <source>
        <dbReference type="ARBA" id="ARBA00035283"/>
    </source>
</evidence>
<keyword evidence="5" id="KW-0496">Mitochondrion</keyword>
<feature type="domain" description="KOW" evidence="10">
    <location>
        <begin position="137"/>
        <end position="164"/>
    </location>
</feature>
<dbReference type="Gene3D" id="2.30.30.30">
    <property type="match status" value="1"/>
</dbReference>
<dbReference type="PROSITE" id="PS01108">
    <property type="entry name" value="RIBOSOMAL_L24"/>
    <property type="match status" value="1"/>
</dbReference>
<comment type="similarity">
    <text evidence="2 9">Belongs to the universal ribosomal protein uL24 family.</text>
</comment>
<reference evidence="11" key="2">
    <citation type="submission" date="2025-09" db="UniProtKB">
        <authorList>
            <consortium name="Ensembl"/>
        </authorList>
    </citation>
    <scope>IDENTIFICATION</scope>
</reference>
<dbReference type="GO" id="GO:0003723">
    <property type="term" value="F:RNA binding"/>
    <property type="evidence" value="ECO:0007669"/>
    <property type="project" value="InterPro"/>
</dbReference>
<keyword evidence="12" id="KW-1185">Reference proteome</keyword>
<evidence type="ECO:0000256" key="2">
    <source>
        <dbReference type="ARBA" id="ARBA00010618"/>
    </source>
</evidence>
<dbReference type="Ensembl" id="ENSEBUT00000014373.1">
    <property type="protein sequence ID" value="ENSEBUP00000013797.1"/>
    <property type="gene ID" value="ENSEBUG00000008678.1"/>
</dbReference>
<evidence type="ECO:0000256" key="9">
    <source>
        <dbReference type="RuleBase" id="RU003477"/>
    </source>
</evidence>
<dbReference type="InterPro" id="IPR005824">
    <property type="entry name" value="KOW"/>
</dbReference>
<dbReference type="InterPro" id="IPR008991">
    <property type="entry name" value="Translation_prot_SH3-like_sf"/>
</dbReference>
<comment type="subcellular location">
    <subcellularLocation>
        <location evidence="1">Mitochondrion</location>
    </subcellularLocation>
</comment>
<dbReference type="GO" id="GO:1990904">
    <property type="term" value="C:ribonucleoprotein complex"/>
    <property type="evidence" value="ECO:0007669"/>
    <property type="project" value="UniProtKB-KW"/>
</dbReference>
<evidence type="ECO:0000256" key="4">
    <source>
        <dbReference type="ARBA" id="ARBA00022980"/>
    </source>
</evidence>
<dbReference type="Proteomes" id="UP000694388">
    <property type="component" value="Unplaced"/>
</dbReference>
<dbReference type="SMART" id="SM00739">
    <property type="entry name" value="KOW"/>
    <property type="match status" value="1"/>
</dbReference>
<dbReference type="GO" id="GO:0003735">
    <property type="term" value="F:structural constituent of ribosome"/>
    <property type="evidence" value="ECO:0007669"/>
    <property type="project" value="InterPro"/>
</dbReference>
<dbReference type="CDD" id="cd06089">
    <property type="entry name" value="KOW_RPL26"/>
    <property type="match status" value="1"/>
</dbReference>
<dbReference type="FunFam" id="2.30.30.30:FF:000032">
    <property type="entry name" value="39S ribosomal protein L24, mitochondrial"/>
    <property type="match status" value="1"/>
</dbReference>
<evidence type="ECO:0000313" key="12">
    <source>
        <dbReference type="Proteomes" id="UP000694388"/>
    </source>
</evidence>
<dbReference type="SUPFAM" id="SSF50104">
    <property type="entry name" value="Translation proteins SH3-like domain"/>
    <property type="match status" value="1"/>
</dbReference>
<name>A0A8C4QEX6_EPTBU</name>
<evidence type="ECO:0000256" key="3">
    <source>
        <dbReference type="ARBA" id="ARBA00022946"/>
    </source>
</evidence>
<organism evidence="11 12">
    <name type="scientific">Eptatretus burgeri</name>
    <name type="common">Inshore hagfish</name>
    <dbReference type="NCBI Taxonomy" id="7764"/>
    <lineage>
        <taxon>Eukaryota</taxon>
        <taxon>Metazoa</taxon>
        <taxon>Chordata</taxon>
        <taxon>Craniata</taxon>
        <taxon>Vertebrata</taxon>
        <taxon>Cyclostomata</taxon>
        <taxon>Myxini</taxon>
        <taxon>Myxiniformes</taxon>
        <taxon>Myxinidae</taxon>
        <taxon>Eptatretinae</taxon>
        <taxon>Eptatretus</taxon>
    </lineage>
</organism>
<dbReference type="InterPro" id="IPR014722">
    <property type="entry name" value="Rib_uL2_dom2"/>
</dbReference>
<dbReference type="GeneTree" id="ENSGT00390000014542"/>
<evidence type="ECO:0000313" key="11">
    <source>
        <dbReference type="Ensembl" id="ENSEBUP00000013797.1"/>
    </source>
</evidence>
<dbReference type="InterPro" id="IPR057264">
    <property type="entry name" value="Ribosomal_uL24_C"/>
</dbReference>
<dbReference type="PANTHER" id="PTHR12903">
    <property type="entry name" value="MITOCHONDRIAL RIBOSOMAL PROTEIN L24"/>
    <property type="match status" value="1"/>
</dbReference>
<dbReference type="GO" id="GO:0006412">
    <property type="term" value="P:translation"/>
    <property type="evidence" value="ECO:0007669"/>
    <property type="project" value="InterPro"/>
</dbReference>
<evidence type="ECO:0000256" key="6">
    <source>
        <dbReference type="ARBA" id="ARBA00023274"/>
    </source>
</evidence>
<keyword evidence="6 9" id="KW-0687">Ribonucleoprotein</keyword>
<reference evidence="11" key="1">
    <citation type="submission" date="2025-08" db="UniProtKB">
        <authorList>
            <consortium name="Ensembl"/>
        </authorList>
    </citation>
    <scope>IDENTIFICATION</scope>
</reference>
<protein>
    <recommendedName>
        <fullName evidence="7">Large ribosomal subunit protein uL24m</fullName>
    </recommendedName>
    <alternativeName>
        <fullName evidence="8">39S ribosomal protein L24, mitochondrial</fullName>
    </alternativeName>
</protein>
<dbReference type="Pfam" id="PF17136">
    <property type="entry name" value="ribosomal_L24"/>
    <property type="match status" value="1"/>
</dbReference>
<evidence type="ECO:0000256" key="5">
    <source>
        <dbReference type="ARBA" id="ARBA00023128"/>
    </source>
</evidence>
<dbReference type="GO" id="GO:0005840">
    <property type="term" value="C:ribosome"/>
    <property type="evidence" value="ECO:0007669"/>
    <property type="project" value="UniProtKB-KW"/>
</dbReference>
<evidence type="ECO:0000256" key="1">
    <source>
        <dbReference type="ARBA" id="ARBA00004173"/>
    </source>
</evidence>
<dbReference type="InterPro" id="IPR005825">
    <property type="entry name" value="Ribosomal_uL24_CS"/>
</dbReference>
<dbReference type="GO" id="GO:0005739">
    <property type="term" value="C:mitochondrion"/>
    <property type="evidence" value="ECO:0007669"/>
    <property type="project" value="UniProtKB-SubCell"/>
</dbReference>
<dbReference type="NCBIfam" id="TIGR01079">
    <property type="entry name" value="rplX_bact"/>
    <property type="match status" value="1"/>
</dbReference>
<keyword evidence="4 9" id="KW-0689">Ribosomal protein</keyword>
<dbReference type="InterPro" id="IPR003256">
    <property type="entry name" value="Ribosomal_uL24"/>
</dbReference>
<dbReference type="InterPro" id="IPR041988">
    <property type="entry name" value="Ribosomal_uL24_KOW"/>
</dbReference>
<keyword evidence="3" id="KW-0809">Transit peptide</keyword>
<proteinExistence type="inferred from homology"/>
<dbReference type="AlphaFoldDB" id="A0A8C4QEX6"/>
<accession>A0A8C4QEX6</accession>
<evidence type="ECO:0000259" key="10">
    <source>
        <dbReference type="SMART" id="SM00739"/>
    </source>
</evidence>
<evidence type="ECO:0000256" key="8">
    <source>
        <dbReference type="ARBA" id="ARBA00035357"/>
    </source>
</evidence>
<dbReference type="HAMAP" id="MF_01326_B">
    <property type="entry name" value="Ribosomal_uL24_B"/>
    <property type="match status" value="1"/>
</dbReference>